<comment type="caution">
    <text evidence="2">The sequence shown here is derived from an EMBL/GenBank/DDBJ whole genome shotgun (WGS) entry which is preliminary data.</text>
</comment>
<dbReference type="PANTHER" id="PTHR12993">
    <property type="entry name" value="N-ACETYLGLUCOSAMINYL-PHOSPHATIDYLINOSITOL DE-N-ACETYLASE-RELATED"/>
    <property type="match status" value="1"/>
</dbReference>
<sequence length="295" mass="33767">MSIKQKLMNSSKPVIVPITRLILKRHYRSTKTLSEIGDYQRILILAPHMDDETIGAGATLKLHANNGAQINCAMITDGSNSQSDLDRQELSKTRKLEMEKVKDILGITKMYYLDLPDSSFKSNENSQNKLNEIIQEVQPDIIYCTPFVDAHIDHTNTTKLLADTLKKMDYPCGVRLYEINCPIPPLEINCVIDVTTTMKYKKEAISVFSSQQIAFDGFLELNSIKKALVNNPNTRTVETFLELNSNDFIKQFEIIQSDHYNYSVLFKQVNRSVTLLWAIFKNYKLKKEIYNKGIS</sequence>
<comment type="cofactor">
    <cofactor evidence="1">
        <name>Zn(2+)</name>
        <dbReference type="ChEBI" id="CHEBI:29105"/>
    </cofactor>
</comment>
<dbReference type="InterPro" id="IPR024078">
    <property type="entry name" value="LmbE-like_dom_sf"/>
</dbReference>
<dbReference type="Gene3D" id="3.40.50.10320">
    <property type="entry name" value="LmbE-like"/>
    <property type="match status" value="1"/>
</dbReference>
<keyword evidence="3" id="KW-1185">Reference proteome</keyword>
<organism evidence="2 3">
    <name type="scientific">Virgibacillus profundi</name>
    <dbReference type="NCBI Taxonomy" id="2024555"/>
    <lineage>
        <taxon>Bacteria</taxon>
        <taxon>Bacillati</taxon>
        <taxon>Bacillota</taxon>
        <taxon>Bacilli</taxon>
        <taxon>Bacillales</taxon>
        <taxon>Bacillaceae</taxon>
        <taxon>Virgibacillus</taxon>
    </lineage>
</organism>
<dbReference type="Proteomes" id="UP000218887">
    <property type="component" value="Unassembled WGS sequence"/>
</dbReference>
<dbReference type="AlphaFoldDB" id="A0A2A2IHN6"/>
<gene>
    <name evidence="2" type="ORF">CIL05_01210</name>
</gene>
<evidence type="ECO:0008006" key="4">
    <source>
        <dbReference type="Google" id="ProtNLM"/>
    </source>
</evidence>
<dbReference type="SUPFAM" id="SSF102588">
    <property type="entry name" value="LmbE-like"/>
    <property type="match status" value="1"/>
</dbReference>
<dbReference type="EMBL" id="NPOA01000001">
    <property type="protein sequence ID" value="PAV31299.1"/>
    <property type="molecule type" value="Genomic_DNA"/>
</dbReference>
<dbReference type="RefSeq" id="WP_095653670.1">
    <property type="nucleotide sequence ID" value="NZ_NPOA01000001.1"/>
</dbReference>
<evidence type="ECO:0000313" key="2">
    <source>
        <dbReference type="EMBL" id="PAV31299.1"/>
    </source>
</evidence>
<dbReference type="Pfam" id="PF02585">
    <property type="entry name" value="PIG-L"/>
    <property type="match status" value="1"/>
</dbReference>
<dbReference type="GO" id="GO:0016811">
    <property type="term" value="F:hydrolase activity, acting on carbon-nitrogen (but not peptide) bonds, in linear amides"/>
    <property type="evidence" value="ECO:0007669"/>
    <property type="project" value="TreeGrafter"/>
</dbReference>
<dbReference type="OrthoDB" id="9790023at2"/>
<dbReference type="InterPro" id="IPR003737">
    <property type="entry name" value="GlcNAc_PI_deacetylase-related"/>
</dbReference>
<protein>
    <recommendedName>
        <fullName evidence="4">PIG-L domain-containing protein</fullName>
    </recommendedName>
</protein>
<evidence type="ECO:0000256" key="1">
    <source>
        <dbReference type="ARBA" id="ARBA00001947"/>
    </source>
</evidence>
<name>A0A2A2IHN6_9BACI</name>
<evidence type="ECO:0000313" key="3">
    <source>
        <dbReference type="Proteomes" id="UP000218887"/>
    </source>
</evidence>
<proteinExistence type="predicted"/>
<dbReference type="PANTHER" id="PTHR12993:SF11">
    <property type="entry name" value="N-ACETYLGLUCOSAMINYL-PHOSPHATIDYLINOSITOL DE-N-ACETYLASE"/>
    <property type="match status" value="1"/>
</dbReference>
<accession>A0A2A2IHN6</accession>
<reference evidence="2 3" key="1">
    <citation type="submission" date="2017-08" db="EMBL/GenBank/DDBJ databases">
        <title>Virgibacillus indicus sp. nov. and Virgibacillus profoundi sp. nov, two moderately halophilic bacteria isolated from marine sediment by using the Microfluidic Streak Plate.</title>
        <authorList>
            <person name="Xu B."/>
            <person name="Hu B."/>
            <person name="Wang J."/>
            <person name="Zhu Y."/>
            <person name="Huang L."/>
            <person name="Du W."/>
            <person name="Huang Y."/>
        </authorList>
    </citation>
    <scope>NUCLEOTIDE SEQUENCE [LARGE SCALE GENOMIC DNA]</scope>
    <source>
        <strain evidence="2 3">IO3-P3-H5</strain>
    </source>
</reference>